<dbReference type="EMBL" id="BAAAQN010000042">
    <property type="protein sequence ID" value="GAA2047225.1"/>
    <property type="molecule type" value="Genomic_DNA"/>
</dbReference>
<gene>
    <name evidence="2" type="ORF">GCM10009839_60220</name>
</gene>
<evidence type="ECO:0000256" key="1">
    <source>
        <dbReference type="SAM" id="SignalP"/>
    </source>
</evidence>
<proteinExistence type="predicted"/>
<evidence type="ECO:0000313" key="3">
    <source>
        <dbReference type="Proteomes" id="UP001500751"/>
    </source>
</evidence>
<reference evidence="2 3" key="1">
    <citation type="journal article" date="2019" name="Int. J. Syst. Evol. Microbiol.">
        <title>The Global Catalogue of Microorganisms (GCM) 10K type strain sequencing project: providing services to taxonomists for standard genome sequencing and annotation.</title>
        <authorList>
            <consortium name="The Broad Institute Genomics Platform"/>
            <consortium name="The Broad Institute Genome Sequencing Center for Infectious Disease"/>
            <person name="Wu L."/>
            <person name="Ma J."/>
        </authorList>
    </citation>
    <scope>NUCLEOTIDE SEQUENCE [LARGE SCALE GENOMIC DNA]</scope>
    <source>
        <strain evidence="2 3">JCM 16014</strain>
    </source>
</reference>
<keyword evidence="3" id="KW-1185">Reference proteome</keyword>
<feature type="chain" id="PRO_5047473981" evidence="1">
    <location>
        <begin position="27"/>
        <end position="222"/>
    </location>
</feature>
<protein>
    <submittedName>
        <fullName evidence="2">Uncharacterized protein</fullName>
    </submittedName>
</protein>
<accession>A0ABN2V6B8</accession>
<name>A0ABN2V6B8_9ACTN</name>
<comment type="caution">
    <text evidence="2">The sequence shown here is derived from an EMBL/GenBank/DDBJ whole genome shotgun (WGS) entry which is preliminary data.</text>
</comment>
<organism evidence="2 3">
    <name type="scientific">Catenulispora yoronensis</name>
    <dbReference type="NCBI Taxonomy" id="450799"/>
    <lineage>
        <taxon>Bacteria</taxon>
        <taxon>Bacillati</taxon>
        <taxon>Actinomycetota</taxon>
        <taxon>Actinomycetes</taxon>
        <taxon>Catenulisporales</taxon>
        <taxon>Catenulisporaceae</taxon>
        <taxon>Catenulispora</taxon>
    </lineage>
</organism>
<dbReference type="Proteomes" id="UP001500751">
    <property type="component" value="Unassembled WGS sequence"/>
</dbReference>
<dbReference type="RefSeq" id="WP_344669048.1">
    <property type="nucleotide sequence ID" value="NZ_BAAAQN010000042.1"/>
</dbReference>
<sequence length="222" mass="23409">MKRRTGLLFSSAVVLGLAGGAAVGFAVQHARPATPLPPVPHTLAAAVPVPAASTDPATDDGAKLEGDLRDLLLERPADAQDDPVLPARGWLTIGDLADFFEQPDAELTALNRQGFRRAAQAGWKLPDGATVEIDLVQFRNTDGALEFVDATSLQQDATTPVVAGTATGFVGRDVSKNEAGFYSGYGVLRHGNVVVQIFVDQTQDVPRLDDLMALAKGQADRL</sequence>
<feature type="signal peptide" evidence="1">
    <location>
        <begin position="1"/>
        <end position="26"/>
    </location>
</feature>
<keyword evidence="1" id="KW-0732">Signal</keyword>
<evidence type="ECO:0000313" key="2">
    <source>
        <dbReference type="EMBL" id="GAA2047225.1"/>
    </source>
</evidence>